<evidence type="ECO:0000313" key="1">
    <source>
        <dbReference type="EMBL" id="KAJ6258587.1"/>
    </source>
</evidence>
<accession>A0AAD6IUH2</accession>
<evidence type="ECO:0000313" key="2">
    <source>
        <dbReference type="Proteomes" id="UP001221413"/>
    </source>
</evidence>
<keyword evidence="2" id="KW-1185">Reference proteome</keyword>
<proteinExistence type="predicted"/>
<organism evidence="1 2">
    <name type="scientific">Drechslerella dactyloides</name>
    <name type="common">Nematode-trapping fungus</name>
    <name type="synonym">Arthrobotrys dactyloides</name>
    <dbReference type="NCBI Taxonomy" id="74499"/>
    <lineage>
        <taxon>Eukaryota</taxon>
        <taxon>Fungi</taxon>
        <taxon>Dikarya</taxon>
        <taxon>Ascomycota</taxon>
        <taxon>Pezizomycotina</taxon>
        <taxon>Orbiliomycetes</taxon>
        <taxon>Orbiliales</taxon>
        <taxon>Orbiliaceae</taxon>
        <taxon>Drechslerella</taxon>
    </lineage>
</organism>
<dbReference type="AlphaFoldDB" id="A0AAD6IUH2"/>
<protein>
    <submittedName>
        <fullName evidence="1">Uncharacterized protein</fullName>
    </submittedName>
</protein>
<sequence>MFARPTAYPISQAALLLPPDGVREARRQIKIAAGEPGRQAIRSPAPSSLACVSYPIVRRCGFEEEAI</sequence>
<reference evidence="1" key="1">
    <citation type="submission" date="2023-01" db="EMBL/GenBank/DDBJ databases">
        <title>The chitinases involved in constricting ring structure development in the nematode-trapping fungus Drechslerella dactyloides.</title>
        <authorList>
            <person name="Wang R."/>
            <person name="Zhang L."/>
            <person name="Tang P."/>
            <person name="Li S."/>
            <person name="Liang L."/>
        </authorList>
    </citation>
    <scope>NUCLEOTIDE SEQUENCE</scope>
    <source>
        <strain evidence="1">YMF1.00031</strain>
    </source>
</reference>
<comment type="caution">
    <text evidence="1">The sequence shown here is derived from an EMBL/GenBank/DDBJ whole genome shotgun (WGS) entry which is preliminary data.</text>
</comment>
<name>A0AAD6IUH2_DREDA</name>
<dbReference type="Proteomes" id="UP001221413">
    <property type="component" value="Unassembled WGS sequence"/>
</dbReference>
<gene>
    <name evidence="1" type="ORF">Dda_6633</name>
</gene>
<dbReference type="EMBL" id="JAQGDS010000008">
    <property type="protein sequence ID" value="KAJ6258587.1"/>
    <property type="molecule type" value="Genomic_DNA"/>
</dbReference>